<proteinExistence type="predicted"/>
<dbReference type="Proteomes" id="UP000184080">
    <property type="component" value="Unassembled WGS sequence"/>
</dbReference>
<organism evidence="1 2">
    <name type="scientific">Clostridium amylolyticum</name>
    <dbReference type="NCBI Taxonomy" id="1121298"/>
    <lineage>
        <taxon>Bacteria</taxon>
        <taxon>Bacillati</taxon>
        <taxon>Bacillota</taxon>
        <taxon>Clostridia</taxon>
        <taxon>Eubacteriales</taxon>
        <taxon>Clostridiaceae</taxon>
        <taxon>Clostridium</taxon>
    </lineage>
</organism>
<protein>
    <submittedName>
        <fullName evidence="1">Uncharacterized protein</fullName>
    </submittedName>
</protein>
<dbReference type="EMBL" id="FQZO01000001">
    <property type="protein sequence ID" value="SHI41632.1"/>
    <property type="molecule type" value="Genomic_DNA"/>
</dbReference>
<dbReference type="STRING" id="1121298.SAMN05444401_0574"/>
<evidence type="ECO:0000313" key="1">
    <source>
        <dbReference type="EMBL" id="SHI41632.1"/>
    </source>
</evidence>
<sequence length="89" mass="10672">MRLWGKIMKNNKIVKNETVPLEVEDNYQLALKNAIAELCDKFDISKPYWLNKNLNEYNRSGKTVFNENNFIEDIDFDKFVIEELRDKKK</sequence>
<gene>
    <name evidence="1" type="ORF">SAMN05444401_0574</name>
</gene>
<keyword evidence="2" id="KW-1185">Reference proteome</keyword>
<accession>A0A1M6AYV2</accession>
<dbReference type="OrthoDB" id="2084516at2"/>
<name>A0A1M6AYV2_9CLOT</name>
<evidence type="ECO:0000313" key="2">
    <source>
        <dbReference type="Proteomes" id="UP000184080"/>
    </source>
</evidence>
<reference evidence="1 2" key="1">
    <citation type="submission" date="2016-11" db="EMBL/GenBank/DDBJ databases">
        <authorList>
            <person name="Jaros S."/>
            <person name="Januszkiewicz K."/>
            <person name="Wedrychowicz H."/>
        </authorList>
    </citation>
    <scope>NUCLEOTIDE SEQUENCE [LARGE SCALE GENOMIC DNA]</scope>
    <source>
        <strain evidence="1 2">DSM 21864</strain>
    </source>
</reference>
<dbReference type="RefSeq" id="WP_073003693.1">
    <property type="nucleotide sequence ID" value="NZ_FQZO01000001.1"/>
</dbReference>
<dbReference type="AlphaFoldDB" id="A0A1M6AYV2"/>